<keyword evidence="4" id="KW-1185">Reference proteome</keyword>
<dbReference type="SUPFAM" id="SSF48208">
    <property type="entry name" value="Six-hairpin glycosidases"/>
    <property type="match status" value="1"/>
</dbReference>
<feature type="chain" id="PRO_5010433598" description="Thioredoxin domain-containing protein" evidence="1">
    <location>
        <begin position="26"/>
        <end position="508"/>
    </location>
</feature>
<evidence type="ECO:0000313" key="3">
    <source>
        <dbReference type="EMBL" id="SCY65255.1"/>
    </source>
</evidence>
<evidence type="ECO:0000259" key="2">
    <source>
        <dbReference type="PROSITE" id="PS51352"/>
    </source>
</evidence>
<feature type="domain" description="Thioredoxin" evidence="2">
    <location>
        <begin position="18"/>
        <end position="151"/>
    </location>
</feature>
<dbReference type="AlphaFoldDB" id="A0A0P9EH41"/>
<organism evidence="3 4">
    <name type="scientific">Thiohalorhabdus denitrificans</name>
    <dbReference type="NCBI Taxonomy" id="381306"/>
    <lineage>
        <taxon>Bacteria</taxon>
        <taxon>Pseudomonadati</taxon>
        <taxon>Pseudomonadota</taxon>
        <taxon>Gammaproteobacteria</taxon>
        <taxon>Thiohalorhabdales</taxon>
        <taxon>Thiohalorhabdaceae</taxon>
        <taxon>Thiohalorhabdus</taxon>
    </lineage>
</organism>
<dbReference type="InterPro" id="IPR036249">
    <property type="entry name" value="Thioredoxin-like_sf"/>
</dbReference>
<proteinExistence type="predicted"/>
<accession>A0A0P9EH41</accession>
<dbReference type="SUPFAM" id="SSF52833">
    <property type="entry name" value="Thioredoxin-like"/>
    <property type="match status" value="1"/>
</dbReference>
<name>A0A0P9EH41_9GAMM</name>
<reference evidence="4" key="1">
    <citation type="submission" date="2016-10" db="EMBL/GenBank/DDBJ databases">
        <authorList>
            <person name="Varghese N."/>
        </authorList>
    </citation>
    <scope>NUCLEOTIDE SEQUENCE [LARGE SCALE GENOMIC DNA]</scope>
    <source>
        <strain evidence="4">HL 19</strain>
    </source>
</reference>
<dbReference type="PANTHER" id="PTHR32234:SF0">
    <property type="entry name" value="THIOL:DISULFIDE INTERCHANGE PROTEIN DSBD"/>
    <property type="match status" value="1"/>
</dbReference>
<dbReference type="Proteomes" id="UP000183104">
    <property type="component" value="Unassembled WGS sequence"/>
</dbReference>
<dbReference type="STRING" id="381306.AN478_00310"/>
<dbReference type="OrthoDB" id="195735at2"/>
<dbReference type="EMBL" id="FMUN01000010">
    <property type="protein sequence ID" value="SCY65255.1"/>
    <property type="molecule type" value="Genomic_DNA"/>
</dbReference>
<sequence>MVGRRWLVGALALLLSALLAGPPGAAAGQGAEERGRVDWEAAGWLDDLAAARARARQVGKPVFVYFDAEWCSWCHQYEAETLSRARVQRTLRAETVPVRLDWDARRDLVNRYGGRGLPFNVLLAPDGRVLRTFTGILPPQELIALVRDIPEAEPGPEEPETTPSGLGRAGYEAYRSAFLEHVERLYAPDVGTLAGRYETGTGLKRTQPRTWMWLEGRPGWSERAREARAVEVERLLDPLDGGFFYYVDPHRPEAHRETAKLLEHNAWMVAWLAGSDRHRVRNAAWSGWFFLRITLWDAENGGFWRARIADAEYYARPASERLARRAPPVDRAKLADANAQAALALLRAGRRLEDPALAEHARGALDYVLAELLHEGRLYHSLRDGERAVAGLPEDLFWVLIAGDAVQEQAAEAWRAERLGAVATLAARWLDERMEEGGGSPRGEVAALAARACGLRERYPVLPAGCREWALERLALGPETRPDWLVPGLRAWEARLGERDGRGSVKVP</sequence>
<dbReference type="Gene3D" id="3.40.30.10">
    <property type="entry name" value="Glutaredoxin"/>
    <property type="match status" value="1"/>
</dbReference>
<dbReference type="GO" id="GO:0045454">
    <property type="term" value="P:cell redox homeostasis"/>
    <property type="evidence" value="ECO:0007669"/>
    <property type="project" value="TreeGrafter"/>
</dbReference>
<feature type="signal peptide" evidence="1">
    <location>
        <begin position="1"/>
        <end position="25"/>
    </location>
</feature>
<dbReference type="PROSITE" id="PS51352">
    <property type="entry name" value="THIOREDOXIN_2"/>
    <property type="match status" value="1"/>
</dbReference>
<dbReference type="InterPro" id="IPR008928">
    <property type="entry name" value="6-hairpin_glycosidase_sf"/>
</dbReference>
<dbReference type="GO" id="GO:0005975">
    <property type="term" value="P:carbohydrate metabolic process"/>
    <property type="evidence" value="ECO:0007669"/>
    <property type="project" value="InterPro"/>
</dbReference>
<dbReference type="RefSeq" id="WP_054964636.1">
    <property type="nucleotide sequence ID" value="NZ_FMUN01000010.1"/>
</dbReference>
<keyword evidence="1" id="KW-0732">Signal</keyword>
<dbReference type="PANTHER" id="PTHR32234">
    <property type="entry name" value="THIOL:DISULFIDE INTERCHANGE PROTEIN DSBD"/>
    <property type="match status" value="1"/>
</dbReference>
<evidence type="ECO:0000313" key="4">
    <source>
        <dbReference type="Proteomes" id="UP000183104"/>
    </source>
</evidence>
<dbReference type="Pfam" id="PF13899">
    <property type="entry name" value="Thioredoxin_7"/>
    <property type="match status" value="1"/>
</dbReference>
<protein>
    <recommendedName>
        <fullName evidence="2">Thioredoxin domain-containing protein</fullName>
    </recommendedName>
</protein>
<dbReference type="InterPro" id="IPR013766">
    <property type="entry name" value="Thioredoxin_domain"/>
</dbReference>
<dbReference type="GO" id="GO:0015035">
    <property type="term" value="F:protein-disulfide reductase activity"/>
    <property type="evidence" value="ECO:0007669"/>
    <property type="project" value="TreeGrafter"/>
</dbReference>
<evidence type="ECO:0000256" key="1">
    <source>
        <dbReference type="SAM" id="SignalP"/>
    </source>
</evidence>
<gene>
    <name evidence="3" type="ORF">SAMN05661077_0032</name>
</gene>